<dbReference type="AlphaFoldDB" id="A0A4Z0Q6W6"/>
<dbReference type="InterPro" id="IPR023902">
    <property type="entry name" value="Sporulation_SdpA"/>
</dbReference>
<proteinExistence type="predicted"/>
<evidence type="ECO:0000313" key="1">
    <source>
        <dbReference type="EMBL" id="TGE25414.1"/>
    </source>
</evidence>
<dbReference type="EMBL" id="SRLC01000001">
    <property type="protein sequence ID" value="TGE25414.1"/>
    <property type="molecule type" value="Genomic_DNA"/>
</dbReference>
<comment type="caution">
    <text evidence="1">The sequence shown here is derived from an EMBL/GenBank/DDBJ whole genome shotgun (WGS) entry which is preliminary data.</text>
</comment>
<gene>
    <name evidence="1" type="ORF">E5K00_09555</name>
</gene>
<dbReference type="RefSeq" id="WP_135462991.1">
    <property type="nucleotide sequence ID" value="NZ_SRLC01000001.1"/>
</dbReference>
<reference evidence="1 2" key="1">
    <citation type="submission" date="2019-04" db="EMBL/GenBank/DDBJ databases">
        <authorList>
            <person name="Feng G."/>
            <person name="Zhang J."/>
            <person name="Zhu H."/>
        </authorList>
    </citation>
    <scope>NUCLEOTIDE SEQUENCE [LARGE SCALE GENOMIC DNA]</scope>
    <source>
        <strain evidence="1 2">JCM 31653</strain>
    </source>
</reference>
<dbReference type="Proteomes" id="UP000297549">
    <property type="component" value="Unassembled WGS sequence"/>
</dbReference>
<organism evidence="1 2">
    <name type="scientific">Hymenobacter aquaticus</name>
    <dbReference type="NCBI Taxonomy" id="1867101"/>
    <lineage>
        <taxon>Bacteria</taxon>
        <taxon>Pseudomonadati</taxon>
        <taxon>Bacteroidota</taxon>
        <taxon>Cytophagia</taxon>
        <taxon>Cytophagales</taxon>
        <taxon>Hymenobacteraceae</taxon>
        <taxon>Hymenobacter</taxon>
    </lineage>
</organism>
<accession>A0A4Z0Q6W6</accession>
<evidence type="ECO:0000313" key="2">
    <source>
        <dbReference type="Proteomes" id="UP000297549"/>
    </source>
</evidence>
<dbReference type="NCBIfam" id="TIGR04034">
    <property type="entry name" value="export_SdpA"/>
    <property type="match status" value="1"/>
</dbReference>
<keyword evidence="2" id="KW-1185">Reference proteome</keyword>
<dbReference type="OrthoDB" id="799068at2"/>
<dbReference type="Pfam" id="PF17418">
    <property type="entry name" value="SdpA"/>
    <property type="match status" value="1"/>
</dbReference>
<name>A0A4Z0Q6W6_9BACT</name>
<sequence length="181" mass="20707">MKAKRFVFYLTLIILGFVLVAKAGQASVGTNATETSFQERYMFSVLLPEGWGFFTKNPRDAKTVLYTVGPDKTLALATYKNAAAQNLCGLSRRSRRLNLEFSRVMAQVQEKDWTRQQAYSLTELLHADTIAAVVIPYSTRHFTQLAKGDYVVKRFNVVPWAWAQYPEHFTNPEQYLKLTIK</sequence>
<protein>
    <submittedName>
        <fullName evidence="1">SdpA family antimicrobial peptide system protein</fullName>
    </submittedName>
</protein>